<dbReference type="AlphaFoldDB" id="A0A6A6RT00"/>
<protein>
    <recommendedName>
        <fullName evidence="2">Protein kinase domain-containing protein</fullName>
    </recommendedName>
</protein>
<reference evidence="3" key="1">
    <citation type="journal article" date="2020" name="Stud. Mycol.">
        <title>101 Dothideomycetes genomes: a test case for predicting lifestyles and emergence of pathogens.</title>
        <authorList>
            <person name="Haridas S."/>
            <person name="Albert R."/>
            <person name="Binder M."/>
            <person name="Bloem J."/>
            <person name="Labutti K."/>
            <person name="Salamov A."/>
            <person name="Andreopoulos B."/>
            <person name="Baker S."/>
            <person name="Barry K."/>
            <person name="Bills G."/>
            <person name="Bluhm B."/>
            <person name="Cannon C."/>
            <person name="Castanera R."/>
            <person name="Culley D."/>
            <person name="Daum C."/>
            <person name="Ezra D."/>
            <person name="Gonzalez J."/>
            <person name="Henrissat B."/>
            <person name="Kuo A."/>
            <person name="Liang C."/>
            <person name="Lipzen A."/>
            <person name="Lutzoni F."/>
            <person name="Magnuson J."/>
            <person name="Mondo S."/>
            <person name="Nolan M."/>
            <person name="Ohm R."/>
            <person name="Pangilinan J."/>
            <person name="Park H.-J."/>
            <person name="Ramirez L."/>
            <person name="Alfaro M."/>
            <person name="Sun H."/>
            <person name="Tritt A."/>
            <person name="Yoshinaga Y."/>
            <person name="Zwiers L.-H."/>
            <person name="Turgeon B."/>
            <person name="Goodwin S."/>
            <person name="Spatafora J."/>
            <person name="Crous P."/>
            <person name="Grigoriev I."/>
        </authorList>
    </citation>
    <scope>NUCLEOTIDE SEQUENCE</scope>
    <source>
        <strain evidence="3">CBS 473.64</strain>
    </source>
</reference>
<accession>A0A6A6RT00</accession>
<feature type="transmembrane region" description="Helical" evidence="1">
    <location>
        <begin position="12"/>
        <end position="31"/>
    </location>
</feature>
<dbReference type="InterPro" id="IPR000719">
    <property type="entry name" value="Prot_kinase_dom"/>
</dbReference>
<dbReference type="SUPFAM" id="SSF56112">
    <property type="entry name" value="Protein kinase-like (PK-like)"/>
    <property type="match status" value="1"/>
</dbReference>
<proteinExistence type="predicted"/>
<dbReference type="Proteomes" id="UP000799753">
    <property type="component" value="Unassembled WGS sequence"/>
</dbReference>
<feature type="domain" description="Protein kinase" evidence="2">
    <location>
        <begin position="1"/>
        <end position="124"/>
    </location>
</feature>
<evidence type="ECO:0000313" key="4">
    <source>
        <dbReference type="Proteomes" id="UP000799753"/>
    </source>
</evidence>
<dbReference type="Gene3D" id="1.10.510.10">
    <property type="entry name" value="Transferase(Phosphotransferase) domain 1"/>
    <property type="match status" value="1"/>
</dbReference>
<keyword evidence="1" id="KW-0812">Transmembrane</keyword>
<organism evidence="3 4">
    <name type="scientific">Massarina eburnea CBS 473.64</name>
    <dbReference type="NCBI Taxonomy" id="1395130"/>
    <lineage>
        <taxon>Eukaryota</taxon>
        <taxon>Fungi</taxon>
        <taxon>Dikarya</taxon>
        <taxon>Ascomycota</taxon>
        <taxon>Pezizomycotina</taxon>
        <taxon>Dothideomycetes</taxon>
        <taxon>Pleosporomycetidae</taxon>
        <taxon>Pleosporales</taxon>
        <taxon>Massarineae</taxon>
        <taxon>Massarinaceae</taxon>
        <taxon>Massarina</taxon>
    </lineage>
</organism>
<feature type="non-terminal residue" evidence="3">
    <location>
        <position position="1"/>
    </location>
</feature>
<evidence type="ECO:0000256" key="1">
    <source>
        <dbReference type="SAM" id="Phobius"/>
    </source>
</evidence>
<dbReference type="InterPro" id="IPR011009">
    <property type="entry name" value="Kinase-like_dom_sf"/>
</dbReference>
<dbReference type="PROSITE" id="PS50011">
    <property type="entry name" value="PROTEIN_KINASE_DOM"/>
    <property type="match status" value="1"/>
</dbReference>
<evidence type="ECO:0000313" key="3">
    <source>
        <dbReference type="EMBL" id="KAF2637154.1"/>
    </source>
</evidence>
<dbReference type="GO" id="GO:0005524">
    <property type="term" value="F:ATP binding"/>
    <property type="evidence" value="ECO:0007669"/>
    <property type="project" value="InterPro"/>
</dbReference>
<keyword evidence="1" id="KW-0472">Membrane</keyword>
<sequence>KFTSTVTRRKAFWYPYFKYILLALISGDSYLASLERKKILGCAGEAIQELHGKDYIPLHVMADNTLVNRTCDEKGRRTVTDAILGDFDIAFKWQDGKPRRISCAIGNVMWRSPEGQTGRGMSKA</sequence>
<name>A0A6A6RT00_9PLEO</name>
<dbReference type="OrthoDB" id="10252171at2759"/>
<evidence type="ECO:0000259" key="2">
    <source>
        <dbReference type="PROSITE" id="PS50011"/>
    </source>
</evidence>
<keyword evidence="1" id="KW-1133">Transmembrane helix</keyword>
<keyword evidence="4" id="KW-1185">Reference proteome</keyword>
<gene>
    <name evidence="3" type="ORF">P280DRAFT_530835</name>
</gene>
<dbReference type="GO" id="GO:0004672">
    <property type="term" value="F:protein kinase activity"/>
    <property type="evidence" value="ECO:0007669"/>
    <property type="project" value="InterPro"/>
</dbReference>
<dbReference type="EMBL" id="MU006794">
    <property type="protein sequence ID" value="KAF2637154.1"/>
    <property type="molecule type" value="Genomic_DNA"/>
</dbReference>